<evidence type="ECO:0000256" key="2">
    <source>
        <dbReference type="ARBA" id="ARBA00022500"/>
    </source>
</evidence>
<reference evidence="7 8" key="1">
    <citation type="submission" date="2016-04" db="EMBL/GenBank/DDBJ databases">
        <authorList>
            <person name="Evans L.H."/>
            <person name="Alamgir A."/>
            <person name="Owens N."/>
            <person name="Weber N.D."/>
            <person name="Virtaneva K."/>
            <person name="Barbian K."/>
            <person name="Babar A."/>
            <person name="Rosenke K."/>
        </authorList>
    </citation>
    <scope>NUCLEOTIDE SEQUENCE [LARGE SCALE GENOMIC DNA]</scope>
    <source>
        <strain evidence="7 8">JL2886</strain>
    </source>
</reference>
<dbReference type="RefSeq" id="WP_065270507.1">
    <property type="nucleotide sequence ID" value="NZ_CP015124.1"/>
</dbReference>
<dbReference type="CDD" id="cd11386">
    <property type="entry name" value="MCP_signal"/>
    <property type="match status" value="1"/>
</dbReference>
<dbReference type="InterPro" id="IPR039379">
    <property type="entry name" value="Protoglobin_sensor_dom"/>
</dbReference>
<dbReference type="EMBL" id="CP015124">
    <property type="protein sequence ID" value="ANP35378.1"/>
    <property type="molecule type" value="Genomic_DNA"/>
</dbReference>
<accession>A0A1B0ZMN6</accession>
<dbReference type="InterPro" id="IPR004089">
    <property type="entry name" value="MCPsignal_dom"/>
</dbReference>
<keyword evidence="8" id="KW-1185">Reference proteome</keyword>
<comment type="subcellular location">
    <subcellularLocation>
        <location evidence="1">Membrane</location>
    </subcellularLocation>
</comment>
<dbReference type="Proteomes" id="UP000092565">
    <property type="component" value="Chromosome"/>
</dbReference>
<dbReference type="FunFam" id="1.10.287.950:FF:000001">
    <property type="entry name" value="Methyl-accepting chemotaxis sensory transducer"/>
    <property type="match status" value="1"/>
</dbReference>
<feature type="domain" description="HAMP" evidence="6">
    <location>
        <begin position="172"/>
        <end position="219"/>
    </location>
</feature>
<organism evidence="7 8">
    <name type="scientific">Phaeobacter gallaeciensis</name>
    <dbReference type="NCBI Taxonomy" id="60890"/>
    <lineage>
        <taxon>Bacteria</taxon>
        <taxon>Pseudomonadati</taxon>
        <taxon>Pseudomonadota</taxon>
        <taxon>Alphaproteobacteria</taxon>
        <taxon>Rhodobacterales</taxon>
        <taxon>Roseobacteraceae</taxon>
        <taxon>Phaeobacter</taxon>
    </lineage>
</organism>
<dbReference type="CDD" id="cd01068">
    <property type="entry name" value="globin_sensor"/>
    <property type="match status" value="1"/>
</dbReference>
<evidence type="ECO:0000256" key="3">
    <source>
        <dbReference type="ARBA" id="ARBA00029447"/>
    </source>
</evidence>
<gene>
    <name evidence="7" type="primary">mcp</name>
    <name evidence="7" type="ORF">JL2886_00447</name>
</gene>
<keyword evidence="4" id="KW-0807">Transducer</keyword>
<dbReference type="GO" id="GO:0020037">
    <property type="term" value="F:heme binding"/>
    <property type="evidence" value="ECO:0007669"/>
    <property type="project" value="InterPro"/>
</dbReference>
<dbReference type="InterPro" id="IPR012292">
    <property type="entry name" value="Globin/Proto"/>
</dbReference>
<evidence type="ECO:0000259" key="6">
    <source>
        <dbReference type="PROSITE" id="PS50885"/>
    </source>
</evidence>
<name>A0A1B0ZMN6_9RHOB</name>
<dbReference type="InterPro" id="IPR044398">
    <property type="entry name" value="Globin-sensor_dom"/>
</dbReference>
<dbReference type="GO" id="GO:0004888">
    <property type="term" value="F:transmembrane signaling receptor activity"/>
    <property type="evidence" value="ECO:0007669"/>
    <property type="project" value="InterPro"/>
</dbReference>
<dbReference type="InterPro" id="IPR009050">
    <property type="entry name" value="Globin-like_sf"/>
</dbReference>
<feature type="domain" description="Methyl-accepting transducer" evidence="5">
    <location>
        <begin position="224"/>
        <end position="453"/>
    </location>
</feature>
<protein>
    <submittedName>
        <fullName evidence="7">Chemotaxis protein</fullName>
    </submittedName>
</protein>
<evidence type="ECO:0000256" key="1">
    <source>
        <dbReference type="ARBA" id="ARBA00004370"/>
    </source>
</evidence>
<evidence type="ECO:0000313" key="7">
    <source>
        <dbReference type="EMBL" id="ANP35378.1"/>
    </source>
</evidence>
<proteinExistence type="inferred from homology"/>
<dbReference type="Pfam" id="PF11563">
    <property type="entry name" value="Protoglobin"/>
    <property type="match status" value="1"/>
</dbReference>
<dbReference type="SUPFAM" id="SSF46458">
    <property type="entry name" value="Globin-like"/>
    <property type="match status" value="1"/>
</dbReference>
<dbReference type="PROSITE" id="PS50111">
    <property type="entry name" value="CHEMOTAXIS_TRANSDUC_2"/>
    <property type="match status" value="1"/>
</dbReference>
<dbReference type="PANTHER" id="PTHR43531">
    <property type="entry name" value="PROTEIN ICFG"/>
    <property type="match status" value="1"/>
</dbReference>
<dbReference type="GO" id="GO:0006935">
    <property type="term" value="P:chemotaxis"/>
    <property type="evidence" value="ECO:0007669"/>
    <property type="project" value="UniProtKB-KW"/>
</dbReference>
<dbReference type="GO" id="GO:0019825">
    <property type="term" value="F:oxygen binding"/>
    <property type="evidence" value="ECO:0007669"/>
    <property type="project" value="InterPro"/>
</dbReference>
<dbReference type="GO" id="GO:0016020">
    <property type="term" value="C:membrane"/>
    <property type="evidence" value="ECO:0007669"/>
    <property type="project" value="UniProtKB-SubCell"/>
</dbReference>
<dbReference type="PANTHER" id="PTHR43531:SF11">
    <property type="entry name" value="METHYL-ACCEPTING CHEMOTAXIS PROTEIN 3"/>
    <property type="match status" value="1"/>
</dbReference>
<dbReference type="AlphaFoldDB" id="A0A1B0ZMN6"/>
<dbReference type="SMART" id="SM00283">
    <property type="entry name" value="MA"/>
    <property type="match status" value="1"/>
</dbReference>
<evidence type="ECO:0000256" key="4">
    <source>
        <dbReference type="PROSITE-ProRule" id="PRU00284"/>
    </source>
</evidence>
<keyword evidence="2" id="KW-0145">Chemotaxis</keyword>
<dbReference type="OrthoDB" id="4514964at2"/>
<dbReference type="Gene3D" id="1.10.490.10">
    <property type="entry name" value="Globins"/>
    <property type="match status" value="1"/>
</dbReference>
<dbReference type="InterPro" id="IPR051310">
    <property type="entry name" value="MCP_chemotaxis"/>
</dbReference>
<evidence type="ECO:0000313" key="8">
    <source>
        <dbReference type="Proteomes" id="UP000092565"/>
    </source>
</evidence>
<dbReference type="SUPFAM" id="SSF58104">
    <property type="entry name" value="Methyl-accepting chemotaxis protein (MCP) signaling domain"/>
    <property type="match status" value="1"/>
</dbReference>
<dbReference type="PROSITE" id="PS50885">
    <property type="entry name" value="HAMP"/>
    <property type="match status" value="1"/>
</dbReference>
<sequence>MVRDTQDTLAKFALTGNDHEQLVRAGKMVMPILDDALEHFYSFAVADPEIAQFFPDDSVMAHARSAQKKHWQRLLSGTFDEAYFASAERVGTVHFKIQLPFSMYLSGYSRANAYIQQRLLERSGALLGKFAKRKHGEILGTLTRAFAFDTYQVIEAYFAAQKAEQDTAFKYLSDGIKRMSERDLSQSIPGPDESDYPARYDQVRQSFNELMGSMRDIIVTIQDSTGNLNRVASEVSQSAGDLSRRTETQAATLEETAAAVEEINNSMRSSTESTSKTEEVVLVTRNNAATGNEVAEQAVLKMREISESSVQISQIISVIDDIAFQTNLLALNAGVEAARAGDAGRGFAVVASEVRGLAQRAANSAKEIKSLVTSSTQHVDAGVAMVDQAGAALTSIVQEIETVSGLTADIVNSARAQSTGLSEISVGVSQLDTVTQQNAAMVEETAAAIMSLQQDTQVLSDLVGTFRVSGNAPVPIGVTRAGLSEAPLELLPRAVGY</sequence>
<evidence type="ECO:0000259" key="5">
    <source>
        <dbReference type="PROSITE" id="PS50111"/>
    </source>
</evidence>
<dbReference type="Pfam" id="PF00015">
    <property type="entry name" value="MCPsignal"/>
    <property type="match status" value="1"/>
</dbReference>
<dbReference type="Gene3D" id="1.10.287.950">
    <property type="entry name" value="Methyl-accepting chemotaxis protein"/>
    <property type="match status" value="1"/>
</dbReference>
<dbReference type="PRINTS" id="PR00260">
    <property type="entry name" value="CHEMTRNSDUCR"/>
</dbReference>
<dbReference type="PATRIC" id="fig|60890.4.peg.430"/>
<comment type="similarity">
    <text evidence="3">Belongs to the methyl-accepting chemotaxis (MCP) protein family.</text>
</comment>
<dbReference type="InterPro" id="IPR003660">
    <property type="entry name" value="HAMP_dom"/>
</dbReference>
<dbReference type="GO" id="GO:0007165">
    <property type="term" value="P:signal transduction"/>
    <property type="evidence" value="ECO:0007669"/>
    <property type="project" value="UniProtKB-KW"/>
</dbReference>
<dbReference type="InterPro" id="IPR004090">
    <property type="entry name" value="Chemotax_Me-accpt_rcpt"/>
</dbReference>